<dbReference type="SUPFAM" id="SSF51294">
    <property type="entry name" value="Hedgehog/intein (Hint) domain"/>
    <property type="match status" value="1"/>
</dbReference>
<dbReference type="HOGENOM" id="CLU_010616_0_0_5"/>
<evidence type="ECO:0000256" key="3">
    <source>
        <dbReference type="ARBA" id="ARBA00022525"/>
    </source>
</evidence>
<dbReference type="PANTHER" id="PTHR38340">
    <property type="entry name" value="S-LAYER PROTEIN"/>
    <property type="match status" value="1"/>
</dbReference>
<keyword evidence="5" id="KW-0677">Repeat</keyword>
<evidence type="ECO:0000256" key="8">
    <source>
        <dbReference type="SAM" id="MobiDB-lite"/>
    </source>
</evidence>
<keyword evidence="3" id="KW-0964">Secreted</keyword>
<keyword evidence="6" id="KW-0843">Virulence</keyword>
<dbReference type="Gene3D" id="2.150.10.10">
    <property type="entry name" value="Serralysin-like metalloprotease, C-terminal"/>
    <property type="match status" value="5"/>
</dbReference>
<dbReference type="PANTHER" id="PTHR38340:SF1">
    <property type="entry name" value="S-LAYER PROTEIN"/>
    <property type="match status" value="1"/>
</dbReference>
<name>A0A0B5E1L7_9RHOB</name>
<keyword evidence="7" id="KW-0472">Membrane</keyword>
<feature type="compositionally biased region" description="Basic and acidic residues" evidence="8">
    <location>
        <begin position="1"/>
        <end position="15"/>
    </location>
</feature>
<evidence type="ECO:0000313" key="11">
    <source>
        <dbReference type="Proteomes" id="UP000031521"/>
    </source>
</evidence>
<reference evidence="10 11" key="1">
    <citation type="journal article" date="2014" name="Int. J. Syst. Evol. Microbiol.">
        <title>Celeribacter indicus sp. nov., a polycyclic aromatic hydrocarbon-degrading bacterium from deep-sea sediment and reclassification of Huaishuia halophila as Celeribacter halophilus comb. nov.</title>
        <authorList>
            <person name="Lai Q."/>
            <person name="Cao J."/>
            <person name="Yuan J."/>
            <person name="Li F."/>
            <person name="Shao Z."/>
        </authorList>
    </citation>
    <scope>NUCLEOTIDE SEQUENCE [LARGE SCALE GENOMIC DNA]</scope>
    <source>
        <strain evidence="10">P73</strain>
    </source>
</reference>
<feature type="region of interest" description="Disordered" evidence="8">
    <location>
        <begin position="1"/>
        <end position="26"/>
    </location>
</feature>
<dbReference type="Pfam" id="PF13403">
    <property type="entry name" value="Hint_2"/>
    <property type="match status" value="1"/>
</dbReference>
<dbReference type="PRINTS" id="PR00313">
    <property type="entry name" value="CABNDNGRPT"/>
</dbReference>
<dbReference type="InterPro" id="IPR001343">
    <property type="entry name" value="Hemolysn_Ca-bd"/>
</dbReference>
<gene>
    <name evidence="10" type="ORF">P73_2580</name>
</gene>
<evidence type="ECO:0000256" key="1">
    <source>
        <dbReference type="ARBA" id="ARBA00004370"/>
    </source>
</evidence>
<proteinExistence type="predicted"/>
<dbReference type="InterPro" id="IPR036844">
    <property type="entry name" value="Hint_dom_sf"/>
</dbReference>
<dbReference type="RefSeq" id="WP_052453252.1">
    <property type="nucleotide sequence ID" value="NZ_CP004393.1"/>
</dbReference>
<dbReference type="STRING" id="1208324.P73_2580"/>
<organism evidence="10 11">
    <name type="scientific">Celeribacter indicus</name>
    <dbReference type="NCBI Taxonomy" id="1208324"/>
    <lineage>
        <taxon>Bacteria</taxon>
        <taxon>Pseudomonadati</taxon>
        <taxon>Pseudomonadota</taxon>
        <taxon>Alphaproteobacteria</taxon>
        <taxon>Rhodobacterales</taxon>
        <taxon>Roseobacteraceae</taxon>
        <taxon>Celeribacter</taxon>
    </lineage>
</organism>
<evidence type="ECO:0000256" key="5">
    <source>
        <dbReference type="ARBA" id="ARBA00022737"/>
    </source>
</evidence>
<evidence type="ECO:0000256" key="2">
    <source>
        <dbReference type="ARBA" id="ARBA00004613"/>
    </source>
</evidence>
<dbReference type="Gene3D" id="2.170.16.10">
    <property type="entry name" value="Hedgehog/Intein (Hint) domain"/>
    <property type="match status" value="1"/>
</dbReference>
<evidence type="ECO:0000256" key="4">
    <source>
        <dbReference type="ARBA" id="ARBA00022656"/>
    </source>
</evidence>
<keyword evidence="11" id="KW-1185">Reference proteome</keyword>
<dbReference type="InterPro" id="IPR018511">
    <property type="entry name" value="Hemolysin-typ_Ca-bd_CS"/>
</dbReference>
<dbReference type="PROSITE" id="PS00330">
    <property type="entry name" value="HEMOLYSIN_CALCIUM"/>
    <property type="match status" value="8"/>
</dbReference>
<dbReference type="InterPro" id="IPR011049">
    <property type="entry name" value="Serralysin-like_metalloprot_C"/>
</dbReference>
<dbReference type="GO" id="GO:0090729">
    <property type="term" value="F:toxin activity"/>
    <property type="evidence" value="ECO:0007669"/>
    <property type="project" value="UniProtKB-KW"/>
</dbReference>
<accession>A0A0B5E1L7</accession>
<dbReference type="Proteomes" id="UP000031521">
    <property type="component" value="Chromosome"/>
</dbReference>
<dbReference type="SUPFAM" id="SSF51120">
    <property type="entry name" value="beta-Roll"/>
    <property type="match status" value="4"/>
</dbReference>
<comment type="subcellular location">
    <subcellularLocation>
        <location evidence="1">Membrane</location>
    </subcellularLocation>
    <subcellularLocation>
        <location evidence="2">Secreted</location>
    </subcellularLocation>
</comment>
<dbReference type="Pfam" id="PF00353">
    <property type="entry name" value="HemolysinCabind"/>
    <property type="match status" value="8"/>
</dbReference>
<dbReference type="InterPro" id="IPR050557">
    <property type="entry name" value="RTX_toxin/Mannuronan_C5-epim"/>
</dbReference>
<dbReference type="GO" id="GO:0005509">
    <property type="term" value="F:calcium ion binding"/>
    <property type="evidence" value="ECO:0007669"/>
    <property type="project" value="InterPro"/>
</dbReference>
<dbReference type="KEGG" id="cid:P73_2580"/>
<keyword evidence="4" id="KW-0800">Toxin</keyword>
<feature type="domain" description="Hedgehog/Intein (Hint)" evidence="9">
    <location>
        <begin position="742"/>
        <end position="888"/>
    </location>
</feature>
<dbReference type="EMBL" id="CP004393">
    <property type="protein sequence ID" value="AJE47295.1"/>
    <property type="molecule type" value="Genomic_DNA"/>
</dbReference>
<sequence>MTRKHHDCDPAKPEEPSGTNGIVEGTAGNDVIDTAYTGDPDGDMIDGTDGLDDVVYAGGGDDRVEAGAGNDVVYGDSAVETTRASEVFSWAHLPDQDHRGSGAVDNGEDLEGLTLRLDTGAVTVSVTTPDTYDSFFQKDIGVDSNFSTTRVNTDGVEGADKYSSLKSYAKAGESGTYNVSFSTAVENVAFNISDIDANIGRVTIVAYDSEGREIPVSFDAGHDLKVTGGTVTARTYDDASPAADSNTVTVSIAGPVSSFKIIHSNPGHGQSGVHISDIAYDVTTGDTVVPGEAGDDTLIGGAGDDILYGEGGNDTLQGDGGTNLLDGGTGDDTFIGGAGADSFIGGPGQDNLDYSASGAGVTVDLDKETLSGGDAENDTIISGIDGAIGSEYDDTLIGFNQQGKAPEDTYTNQFWGMGGNDFISGAGGDDYLDGGAGNDTIHGGAGNDTIIGGGFGLPDRGYPGLFDADADPEDDKDTLYGGAGNDLIYGGDDDDFIDGGDGNDTIYGGNDDDEIYGGKGDDFIVGGEGSDHIEGGDGNDTIYGGIGPVFDEVNIADDAGDLVPDNGIDYIDGGAGNDTIYGQDDRDVILGGSGNDYLDGGLDDDELYGGEGDDRLFGGQGNDKLVAGAGHDQLDGGTGDDILIGGGDNDVLSGGDDQDRFIIDFSGVTSGVYNTTVHGGAGGVDYDTLDLSGLLSNGWVITHSVQNPDSDGNGHDGQIMFYNQDLNAHANLNYTNIENVIPCFTPGTLIATPRGEVAVEDLRVGDKAITRDNGLQRIRWIGRRTLSAEALAAQPGLRPVLIRQGALGAGLPERDMLVSPNHRMLVSNEKAALLFEEHEVLVAAKHLTRIEGIDTVDVASVTYVHVMFDRHEVVLSDGCWSESFQPGDYTLDGIDAGAREEIFALFPELRDVDARGSFTAARRVLRKHEAELLVS</sequence>
<evidence type="ECO:0000256" key="7">
    <source>
        <dbReference type="ARBA" id="ARBA00023136"/>
    </source>
</evidence>
<dbReference type="GO" id="GO:0005576">
    <property type="term" value="C:extracellular region"/>
    <property type="evidence" value="ECO:0007669"/>
    <property type="project" value="UniProtKB-SubCell"/>
</dbReference>
<evidence type="ECO:0000256" key="6">
    <source>
        <dbReference type="ARBA" id="ARBA00023026"/>
    </source>
</evidence>
<dbReference type="InterPro" id="IPR028992">
    <property type="entry name" value="Hedgehog/Intein_dom"/>
</dbReference>
<evidence type="ECO:0000259" key="9">
    <source>
        <dbReference type="Pfam" id="PF13403"/>
    </source>
</evidence>
<dbReference type="InterPro" id="IPR003995">
    <property type="entry name" value="RTX_toxin_determinant-A"/>
</dbReference>
<protein>
    <submittedName>
        <fullName evidence="10">Hemolysin-type calcium-binding repeat family protein</fullName>
    </submittedName>
</protein>
<dbReference type="GO" id="GO:0016020">
    <property type="term" value="C:membrane"/>
    <property type="evidence" value="ECO:0007669"/>
    <property type="project" value="UniProtKB-SubCell"/>
</dbReference>
<dbReference type="AlphaFoldDB" id="A0A0B5E1L7"/>
<dbReference type="PRINTS" id="PR01488">
    <property type="entry name" value="RTXTOXINA"/>
</dbReference>
<evidence type="ECO:0000313" key="10">
    <source>
        <dbReference type="EMBL" id="AJE47295.1"/>
    </source>
</evidence>